<dbReference type="InterPro" id="IPR011991">
    <property type="entry name" value="ArsR-like_HTH"/>
</dbReference>
<dbReference type="NCBIfam" id="NF033788">
    <property type="entry name" value="HTH_metalloreg"/>
    <property type="match status" value="1"/>
</dbReference>
<keyword evidence="2" id="KW-0238">DNA-binding</keyword>
<dbReference type="EMBL" id="CP096658">
    <property type="protein sequence ID" value="UPV99908.1"/>
    <property type="molecule type" value="Genomic_DNA"/>
</dbReference>
<dbReference type="KEGG" id="haxz:M0R88_15485"/>
<dbReference type="InterPro" id="IPR036390">
    <property type="entry name" value="WH_DNA-bd_sf"/>
</dbReference>
<feature type="domain" description="HTH arsR-type" evidence="4">
    <location>
        <begin position="1"/>
        <end position="89"/>
    </location>
</feature>
<keyword evidence="1" id="KW-0805">Transcription regulation</keyword>
<evidence type="ECO:0000256" key="3">
    <source>
        <dbReference type="ARBA" id="ARBA00023163"/>
    </source>
</evidence>
<organism evidence="5 6">
    <name type="scientific">Halorussus gelatinilyticus</name>
    <dbReference type="NCBI Taxonomy" id="2937524"/>
    <lineage>
        <taxon>Archaea</taxon>
        <taxon>Methanobacteriati</taxon>
        <taxon>Methanobacteriota</taxon>
        <taxon>Stenosarchaea group</taxon>
        <taxon>Halobacteria</taxon>
        <taxon>Halobacteriales</taxon>
        <taxon>Haladaptataceae</taxon>
        <taxon>Halorussus</taxon>
    </lineage>
</organism>
<reference evidence="5" key="1">
    <citation type="submission" date="2022-04" db="EMBL/GenBank/DDBJ databases">
        <title>Diverse halophilic archaea isolated from saline environments.</title>
        <authorList>
            <person name="Cui H.-L."/>
        </authorList>
    </citation>
    <scope>NUCLEOTIDE SEQUENCE</scope>
    <source>
        <strain evidence="5">XZYJT40</strain>
    </source>
</reference>
<dbReference type="InterPro" id="IPR036388">
    <property type="entry name" value="WH-like_DNA-bd_sf"/>
</dbReference>
<dbReference type="PANTHER" id="PTHR33154">
    <property type="entry name" value="TRANSCRIPTIONAL REGULATOR, ARSR FAMILY"/>
    <property type="match status" value="1"/>
</dbReference>
<dbReference type="PROSITE" id="PS50987">
    <property type="entry name" value="HTH_ARSR_2"/>
    <property type="match status" value="1"/>
</dbReference>
<dbReference type="SMART" id="SM00418">
    <property type="entry name" value="HTH_ARSR"/>
    <property type="match status" value="1"/>
</dbReference>
<keyword evidence="3" id="KW-0804">Transcription</keyword>
<protein>
    <submittedName>
        <fullName evidence="5">Winged helix-turn-helix domain-containing protein</fullName>
    </submittedName>
</protein>
<dbReference type="Proteomes" id="UP000830434">
    <property type="component" value="Chromosome"/>
</dbReference>
<sequence>MDSLEILGSKARLDILRVLSRRDMYVSELMEEVGMDGKTATHHLDVLVDGGLLESYTEGRRRYFSLVREVRFEVSPTESPVCRPVSRTGRDMMFLERRKETVGPDTY</sequence>
<keyword evidence="6" id="KW-1185">Reference proteome</keyword>
<dbReference type="InterPro" id="IPR051081">
    <property type="entry name" value="HTH_MetalResp_TranReg"/>
</dbReference>
<dbReference type="PRINTS" id="PR00778">
    <property type="entry name" value="HTHARSR"/>
</dbReference>
<dbReference type="GO" id="GO:0003677">
    <property type="term" value="F:DNA binding"/>
    <property type="evidence" value="ECO:0007669"/>
    <property type="project" value="UniProtKB-KW"/>
</dbReference>
<dbReference type="Gene3D" id="1.10.10.10">
    <property type="entry name" value="Winged helix-like DNA-binding domain superfamily/Winged helix DNA-binding domain"/>
    <property type="match status" value="1"/>
</dbReference>
<dbReference type="Pfam" id="PF12840">
    <property type="entry name" value="HTH_20"/>
    <property type="match status" value="1"/>
</dbReference>
<dbReference type="GeneID" id="72191286"/>
<evidence type="ECO:0000256" key="2">
    <source>
        <dbReference type="ARBA" id="ARBA00023125"/>
    </source>
</evidence>
<name>A0A8U0IIJ9_9EURY</name>
<evidence type="ECO:0000313" key="5">
    <source>
        <dbReference type="EMBL" id="UPV99908.1"/>
    </source>
</evidence>
<evidence type="ECO:0000259" key="4">
    <source>
        <dbReference type="PROSITE" id="PS50987"/>
    </source>
</evidence>
<dbReference type="CDD" id="cd00090">
    <property type="entry name" value="HTH_ARSR"/>
    <property type="match status" value="1"/>
</dbReference>
<gene>
    <name evidence="5" type="ORF">M0R88_15485</name>
</gene>
<evidence type="ECO:0000313" key="6">
    <source>
        <dbReference type="Proteomes" id="UP000830434"/>
    </source>
</evidence>
<dbReference type="SUPFAM" id="SSF46785">
    <property type="entry name" value="Winged helix' DNA-binding domain"/>
    <property type="match status" value="1"/>
</dbReference>
<dbReference type="InterPro" id="IPR001845">
    <property type="entry name" value="HTH_ArsR_DNA-bd_dom"/>
</dbReference>
<dbReference type="GO" id="GO:0003700">
    <property type="term" value="F:DNA-binding transcription factor activity"/>
    <property type="evidence" value="ECO:0007669"/>
    <property type="project" value="InterPro"/>
</dbReference>
<dbReference type="RefSeq" id="WP_248654382.1">
    <property type="nucleotide sequence ID" value="NZ_CP096658.1"/>
</dbReference>
<proteinExistence type="predicted"/>
<evidence type="ECO:0000256" key="1">
    <source>
        <dbReference type="ARBA" id="ARBA00023015"/>
    </source>
</evidence>
<dbReference type="AlphaFoldDB" id="A0A8U0IIJ9"/>
<accession>A0A8U0IIJ9</accession>
<dbReference type="PANTHER" id="PTHR33154:SF33">
    <property type="entry name" value="TRANSCRIPTIONAL REPRESSOR SDPR"/>
    <property type="match status" value="1"/>
</dbReference>